<evidence type="ECO:0000256" key="1">
    <source>
        <dbReference type="SAM" id="MobiDB-lite"/>
    </source>
</evidence>
<dbReference type="EMBL" id="UNSH01000086">
    <property type="protein sequence ID" value="SZF05936.1"/>
    <property type="molecule type" value="Genomic_DNA"/>
</dbReference>
<name>A0A383V1S6_BLUHO</name>
<sequence>MPRYLVAHTDVFAQGNLKDGDLKLAYSKAFADWTAFDFEYYRVEDLTRLRRILRENGVAVKPGRLKGEIAKSLAAAIRPIRTKPKPHTSETACDQASQSK</sequence>
<gene>
    <name evidence="2" type="ORF">BLGHR1_16739</name>
</gene>
<dbReference type="Proteomes" id="UP000275772">
    <property type="component" value="Unassembled WGS sequence"/>
</dbReference>
<feature type="region of interest" description="Disordered" evidence="1">
    <location>
        <begin position="80"/>
        <end position="100"/>
    </location>
</feature>
<dbReference type="VEuPathDB" id="FungiDB:BLGHR1_16739"/>
<protein>
    <submittedName>
        <fullName evidence="2">Uncharacterized protein</fullName>
    </submittedName>
</protein>
<reference evidence="2 3" key="1">
    <citation type="submission" date="2017-11" db="EMBL/GenBank/DDBJ databases">
        <authorList>
            <person name="Kracher B."/>
        </authorList>
    </citation>
    <scope>NUCLEOTIDE SEQUENCE [LARGE SCALE GENOMIC DNA]</scope>
    <source>
        <strain evidence="2 3">RACE1</strain>
    </source>
</reference>
<proteinExistence type="predicted"/>
<organism evidence="2 3">
    <name type="scientific">Blumeria hordei</name>
    <name type="common">Barley powdery mildew</name>
    <name type="synonym">Blumeria graminis f. sp. hordei</name>
    <dbReference type="NCBI Taxonomy" id="2867405"/>
    <lineage>
        <taxon>Eukaryota</taxon>
        <taxon>Fungi</taxon>
        <taxon>Dikarya</taxon>
        <taxon>Ascomycota</taxon>
        <taxon>Pezizomycotina</taxon>
        <taxon>Leotiomycetes</taxon>
        <taxon>Erysiphales</taxon>
        <taxon>Erysiphaceae</taxon>
        <taxon>Blumeria</taxon>
    </lineage>
</organism>
<evidence type="ECO:0000313" key="2">
    <source>
        <dbReference type="EMBL" id="SZF05936.1"/>
    </source>
</evidence>
<accession>A0A383V1S6</accession>
<feature type="compositionally biased region" description="Polar residues" evidence="1">
    <location>
        <begin position="89"/>
        <end position="100"/>
    </location>
</feature>
<dbReference type="AlphaFoldDB" id="A0A383V1S6"/>
<evidence type="ECO:0000313" key="3">
    <source>
        <dbReference type="Proteomes" id="UP000275772"/>
    </source>
</evidence>